<organism evidence="6 7">
    <name type="scientific">Candidatus Shapirobacteria bacterium CG10_big_fil_rev_8_21_14_0_10_40_9</name>
    <dbReference type="NCBI Taxonomy" id="1974888"/>
    <lineage>
        <taxon>Bacteria</taxon>
        <taxon>Candidatus Shapironibacteriota</taxon>
    </lineage>
</organism>
<comment type="cofactor">
    <cofactor evidence="1">
        <name>Zn(2+)</name>
        <dbReference type="ChEBI" id="CHEBI:29105"/>
    </cofactor>
</comment>
<sequence>MEIEKVVVGPLATNCYIVSEKNEAIVIDPGGEPEKIFSVLPTTNLTHIILTHAHPDHLGALSALKNEFPKAKFLIHKGELPILKSLHLKVKPDGFLNESKLETGNKQSLLLRNWNLEILHTPGHSPGGICFKVGDFLFTGDTLFAEGVGRTDYPFSSQKDLIKSLKKLGKLPKDLKIYPGHGQSSTLHQALGRLSGLLPGF</sequence>
<keyword evidence="2" id="KW-0479">Metal-binding</keyword>
<dbReference type="GO" id="GO:0046872">
    <property type="term" value="F:metal ion binding"/>
    <property type="evidence" value="ECO:0007669"/>
    <property type="project" value="UniProtKB-KW"/>
</dbReference>
<dbReference type="SMART" id="SM00849">
    <property type="entry name" value="Lactamase_B"/>
    <property type="match status" value="1"/>
</dbReference>
<dbReference type="EMBL" id="PFEK01000001">
    <property type="protein sequence ID" value="PJE67864.1"/>
    <property type="molecule type" value="Genomic_DNA"/>
</dbReference>
<evidence type="ECO:0000313" key="7">
    <source>
        <dbReference type="Proteomes" id="UP000231474"/>
    </source>
</evidence>
<dbReference type="InterPro" id="IPR036866">
    <property type="entry name" value="RibonucZ/Hydroxyglut_hydro"/>
</dbReference>
<dbReference type="PANTHER" id="PTHR46233:SF3">
    <property type="entry name" value="HYDROXYACYLGLUTATHIONE HYDROLASE GLOC"/>
    <property type="match status" value="1"/>
</dbReference>
<name>A0A2M8L4L1_9BACT</name>
<dbReference type="SUPFAM" id="SSF56281">
    <property type="entry name" value="Metallo-hydrolase/oxidoreductase"/>
    <property type="match status" value="1"/>
</dbReference>
<proteinExistence type="predicted"/>
<dbReference type="Gene3D" id="3.60.15.10">
    <property type="entry name" value="Ribonuclease Z/Hydroxyacylglutathione hydrolase-like"/>
    <property type="match status" value="1"/>
</dbReference>
<dbReference type="PANTHER" id="PTHR46233">
    <property type="entry name" value="HYDROXYACYLGLUTATHIONE HYDROLASE GLOC"/>
    <property type="match status" value="1"/>
</dbReference>
<keyword evidence="4" id="KW-0862">Zinc</keyword>
<evidence type="ECO:0000259" key="5">
    <source>
        <dbReference type="SMART" id="SM00849"/>
    </source>
</evidence>
<dbReference type="CDD" id="cd06262">
    <property type="entry name" value="metallo-hydrolase-like_MBL-fold"/>
    <property type="match status" value="1"/>
</dbReference>
<accession>A0A2M8L4L1</accession>
<evidence type="ECO:0000256" key="2">
    <source>
        <dbReference type="ARBA" id="ARBA00022723"/>
    </source>
</evidence>
<feature type="domain" description="Metallo-beta-lactamase" evidence="5">
    <location>
        <begin position="12"/>
        <end position="181"/>
    </location>
</feature>
<dbReference type="AlphaFoldDB" id="A0A2M8L4L1"/>
<dbReference type="InterPro" id="IPR051453">
    <property type="entry name" value="MBL_Glyoxalase_II"/>
</dbReference>
<dbReference type="GO" id="GO:0016787">
    <property type="term" value="F:hydrolase activity"/>
    <property type="evidence" value="ECO:0007669"/>
    <property type="project" value="UniProtKB-KW"/>
</dbReference>
<comment type="caution">
    <text evidence="6">The sequence shown here is derived from an EMBL/GenBank/DDBJ whole genome shotgun (WGS) entry which is preliminary data.</text>
</comment>
<evidence type="ECO:0000256" key="4">
    <source>
        <dbReference type="ARBA" id="ARBA00022833"/>
    </source>
</evidence>
<reference evidence="7" key="1">
    <citation type="submission" date="2017-09" db="EMBL/GenBank/DDBJ databases">
        <title>Depth-based differentiation of microbial function through sediment-hosted aquifers and enrichment of novel symbionts in the deep terrestrial subsurface.</title>
        <authorList>
            <person name="Probst A.J."/>
            <person name="Ladd B."/>
            <person name="Jarett J.K."/>
            <person name="Geller-Mcgrath D.E."/>
            <person name="Sieber C.M.K."/>
            <person name="Emerson J.B."/>
            <person name="Anantharaman K."/>
            <person name="Thomas B.C."/>
            <person name="Malmstrom R."/>
            <person name="Stieglmeier M."/>
            <person name="Klingl A."/>
            <person name="Woyke T."/>
            <person name="Ryan C.M."/>
            <person name="Banfield J.F."/>
        </authorList>
    </citation>
    <scope>NUCLEOTIDE SEQUENCE [LARGE SCALE GENOMIC DNA]</scope>
</reference>
<gene>
    <name evidence="6" type="ORF">COU95_00010</name>
</gene>
<evidence type="ECO:0000256" key="3">
    <source>
        <dbReference type="ARBA" id="ARBA00022801"/>
    </source>
</evidence>
<dbReference type="Pfam" id="PF00753">
    <property type="entry name" value="Lactamase_B"/>
    <property type="match status" value="1"/>
</dbReference>
<evidence type="ECO:0000313" key="6">
    <source>
        <dbReference type="EMBL" id="PJE67864.1"/>
    </source>
</evidence>
<dbReference type="Proteomes" id="UP000231474">
    <property type="component" value="Unassembled WGS sequence"/>
</dbReference>
<keyword evidence="3" id="KW-0378">Hydrolase</keyword>
<evidence type="ECO:0000256" key="1">
    <source>
        <dbReference type="ARBA" id="ARBA00001947"/>
    </source>
</evidence>
<dbReference type="InterPro" id="IPR001279">
    <property type="entry name" value="Metallo-B-lactamas"/>
</dbReference>
<protein>
    <recommendedName>
        <fullName evidence="5">Metallo-beta-lactamase domain-containing protein</fullName>
    </recommendedName>
</protein>